<organism evidence="1 2">
    <name type="scientific">Rhodobacter xanthinilyticus</name>
    <dbReference type="NCBI Taxonomy" id="1850250"/>
    <lineage>
        <taxon>Bacteria</taxon>
        <taxon>Pseudomonadati</taxon>
        <taxon>Pseudomonadota</taxon>
        <taxon>Alphaproteobacteria</taxon>
        <taxon>Rhodobacterales</taxon>
        <taxon>Rhodobacter group</taxon>
        <taxon>Rhodobacter</taxon>
    </lineage>
</organism>
<dbReference type="KEGG" id="rhp:LPB142_03780"/>
<evidence type="ECO:0000313" key="2">
    <source>
        <dbReference type="Proteomes" id="UP000176562"/>
    </source>
</evidence>
<proteinExistence type="predicted"/>
<gene>
    <name evidence="1" type="ORF">LPB142_03780</name>
</gene>
<name>A0A1D9M9L5_9RHOB</name>
<accession>A0A1D9M9L5</accession>
<dbReference type="EMBL" id="CP017781">
    <property type="protein sequence ID" value="AOZ68544.1"/>
    <property type="molecule type" value="Genomic_DNA"/>
</dbReference>
<protein>
    <submittedName>
        <fullName evidence="1">Uncharacterized protein</fullName>
    </submittedName>
</protein>
<sequence>MCIEFCNMVGRQLLHFEWQEIASHCTALTNHNCRIYCFLSIVVMLTAHEVPLTLWTMFDQSKGAFVGVHVSAHNSMNFVLMIVHHWPQNIFTVILLIQVSGKITAASVASRRS</sequence>
<dbReference type="AlphaFoldDB" id="A0A1D9M9L5"/>
<evidence type="ECO:0000313" key="1">
    <source>
        <dbReference type="EMBL" id="AOZ68544.1"/>
    </source>
</evidence>
<keyword evidence="2" id="KW-1185">Reference proteome</keyword>
<reference evidence="1 2" key="1">
    <citation type="submission" date="2016-10" db="EMBL/GenBank/DDBJ databases">
        <title>Rhodobacter sp. LPB0142, isolated from sea water.</title>
        <authorList>
            <person name="Kim E."/>
            <person name="Yi H."/>
        </authorList>
    </citation>
    <scope>NUCLEOTIDE SEQUENCE [LARGE SCALE GENOMIC DNA]</scope>
    <source>
        <strain evidence="1 2">LPB0142</strain>
    </source>
</reference>
<dbReference type="Proteomes" id="UP000176562">
    <property type="component" value="Chromosome"/>
</dbReference>